<dbReference type="InterPro" id="IPR011990">
    <property type="entry name" value="TPR-like_helical_dom_sf"/>
</dbReference>
<gene>
    <name evidence="2" type="ORF">LZZ85_22770</name>
</gene>
<dbReference type="EMBL" id="JAKLTR010000018">
    <property type="protein sequence ID" value="MCG2617137.1"/>
    <property type="molecule type" value="Genomic_DNA"/>
</dbReference>
<evidence type="ECO:0000256" key="1">
    <source>
        <dbReference type="SAM" id="SignalP"/>
    </source>
</evidence>
<organism evidence="2 3">
    <name type="scientific">Terrimonas ginsenosidimutans</name>
    <dbReference type="NCBI Taxonomy" id="2908004"/>
    <lineage>
        <taxon>Bacteria</taxon>
        <taxon>Pseudomonadati</taxon>
        <taxon>Bacteroidota</taxon>
        <taxon>Chitinophagia</taxon>
        <taxon>Chitinophagales</taxon>
        <taxon>Chitinophagaceae</taxon>
        <taxon>Terrimonas</taxon>
    </lineage>
</organism>
<reference evidence="2" key="1">
    <citation type="submission" date="2022-01" db="EMBL/GenBank/DDBJ databases">
        <authorList>
            <person name="Jo J.-H."/>
            <person name="Im W.-T."/>
        </authorList>
    </citation>
    <scope>NUCLEOTIDE SEQUENCE</scope>
    <source>
        <strain evidence="2">NA20</strain>
    </source>
</reference>
<accession>A0ABS9KXN7</accession>
<dbReference type="Proteomes" id="UP001165367">
    <property type="component" value="Unassembled WGS sequence"/>
</dbReference>
<keyword evidence="3" id="KW-1185">Reference proteome</keyword>
<keyword evidence="2" id="KW-0449">Lipoprotein</keyword>
<name>A0ABS9KXN7_9BACT</name>
<evidence type="ECO:0000313" key="2">
    <source>
        <dbReference type="EMBL" id="MCG2617137.1"/>
    </source>
</evidence>
<dbReference type="RefSeq" id="WP_237875674.1">
    <property type="nucleotide sequence ID" value="NZ_JAKLTR010000018.1"/>
</dbReference>
<dbReference type="PROSITE" id="PS51257">
    <property type="entry name" value="PROKAR_LIPOPROTEIN"/>
    <property type="match status" value="1"/>
</dbReference>
<comment type="caution">
    <text evidence="2">The sequence shown here is derived from an EMBL/GenBank/DDBJ whole genome shotgun (WGS) entry which is preliminary data.</text>
</comment>
<dbReference type="Pfam" id="PF12771">
    <property type="entry name" value="SusD-like_2"/>
    <property type="match status" value="1"/>
</dbReference>
<dbReference type="Gene3D" id="1.25.40.390">
    <property type="match status" value="1"/>
</dbReference>
<dbReference type="SUPFAM" id="SSF48452">
    <property type="entry name" value="TPR-like"/>
    <property type="match status" value="1"/>
</dbReference>
<feature type="chain" id="PRO_5045169199" evidence="1">
    <location>
        <begin position="23"/>
        <end position="486"/>
    </location>
</feature>
<protein>
    <submittedName>
        <fullName evidence="2">SusD/RagB family nutrient-binding outer membrane lipoprotein</fullName>
    </submittedName>
</protein>
<evidence type="ECO:0000313" key="3">
    <source>
        <dbReference type="Proteomes" id="UP001165367"/>
    </source>
</evidence>
<proteinExistence type="predicted"/>
<dbReference type="InterPro" id="IPR041662">
    <property type="entry name" value="SusD-like_2"/>
</dbReference>
<keyword evidence="1" id="KW-0732">Signal</keyword>
<feature type="signal peptide" evidence="1">
    <location>
        <begin position="1"/>
        <end position="22"/>
    </location>
</feature>
<sequence length="486" mass="53612">MKKTIKTLKVATWALALTLVGTGCTKKFDDANTNPYLTDTPVTSNLLTGALRSVPSVTNSTLGALYAQHISDVQYTDGGRFIDINVAYTDFYRGPLLSFQKIIEFNTNPATAGTVLDGGSNANQIAVARIMRAFFFFHITNRWGDIPYTEALKQGDNLTPKFDKQADIYADLFKELKEAANQFDGGKAVVGDIFLSGNAARWKLFANSLRLVMALRLSKADPAKGKAEFLDAKNAGVITTNAATFKYNHLSETANQSAWYDRYLTRFDFAISLPFLTYLKSVNDPRIPVFADKPTNGNADYVGMPYGLANTSGIANNSVSFIGINLRRQNSPEYTLSAAHVLFTLAEGEKLGWNAGNAANDAAAAQYYLDGIKASMEQYGVFNATTYATYIAQPEVAYTPADAVRKISYQRWIALYLNGYEAWNEWRRTNYPTLSPGPAPYTTDGQIPRRQGYTTLERDLNLNNYNAVLASQGPDAVNTKIWIDKP</sequence>